<dbReference type="InterPro" id="IPR032807">
    <property type="entry name" value="GNVR"/>
</dbReference>
<dbReference type="SUPFAM" id="SSF52540">
    <property type="entry name" value="P-loop containing nucleoside triphosphate hydrolases"/>
    <property type="match status" value="1"/>
</dbReference>
<feature type="domain" description="AAA" evidence="17">
    <location>
        <begin position="546"/>
        <end position="672"/>
    </location>
</feature>
<evidence type="ECO:0000256" key="7">
    <source>
        <dbReference type="ARBA" id="ARBA00022741"/>
    </source>
</evidence>
<dbReference type="Pfam" id="PF13807">
    <property type="entry name" value="GNVR"/>
    <property type="match status" value="1"/>
</dbReference>
<comment type="catalytic activity">
    <reaction evidence="13">
        <text>L-tyrosyl-[protein] + ATP = O-phospho-L-tyrosyl-[protein] + ADP + H(+)</text>
        <dbReference type="Rhea" id="RHEA:10596"/>
        <dbReference type="Rhea" id="RHEA-COMP:10136"/>
        <dbReference type="Rhea" id="RHEA-COMP:20101"/>
        <dbReference type="ChEBI" id="CHEBI:15378"/>
        <dbReference type="ChEBI" id="CHEBI:30616"/>
        <dbReference type="ChEBI" id="CHEBI:46858"/>
        <dbReference type="ChEBI" id="CHEBI:61978"/>
        <dbReference type="ChEBI" id="CHEBI:456216"/>
    </reaction>
</comment>
<gene>
    <name evidence="19" type="primary">ptk_2</name>
    <name evidence="19" type="ORF">R69776_05696</name>
</gene>
<dbReference type="Pfam" id="PF02706">
    <property type="entry name" value="Wzz"/>
    <property type="match status" value="1"/>
</dbReference>
<evidence type="ECO:0000256" key="13">
    <source>
        <dbReference type="ARBA" id="ARBA00053015"/>
    </source>
</evidence>
<dbReference type="InterPro" id="IPR003856">
    <property type="entry name" value="LPS_length_determ_N"/>
</dbReference>
<evidence type="ECO:0000259" key="18">
    <source>
        <dbReference type="Pfam" id="PF13807"/>
    </source>
</evidence>
<keyword evidence="14" id="KW-0175">Coiled coil</keyword>
<dbReference type="InterPro" id="IPR005702">
    <property type="entry name" value="Wzc-like_C"/>
</dbReference>
<evidence type="ECO:0000256" key="8">
    <source>
        <dbReference type="ARBA" id="ARBA00022777"/>
    </source>
</evidence>
<evidence type="ECO:0000259" key="17">
    <source>
        <dbReference type="Pfam" id="PF13614"/>
    </source>
</evidence>
<dbReference type="NCBIfam" id="TIGR01005">
    <property type="entry name" value="eps_transp_fam"/>
    <property type="match status" value="1"/>
</dbReference>
<keyword evidence="3" id="KW-1003">Cell membrane</keyword>
<dbReference type="Gene3D" id="1.10.287.1490">
    <property type="match status" value="1"/>
</dbReference>
<dbReference type="EMBL" id="CAJNBH010000019">
    <property type="protein sequence ID" value="CAE6811295.1"/>
    <property type="molecule type" value="Genomic_DNA"/>
</dbReference>
<dbReference type="InterPro" id="IPR005700">
    <property type="entry name" value="EPS_ExoP-like"/>
</dbReference>
<keyword evidence="9" id="KW-0067">ATP-binding</keyword>
<name>A0ABN7MPX1_9BURK</name>
<evidence type="ECO:0000256" key="6">
    <source>
        <dbReference type="ARBA" id="ARBA00022692"/>
    </source>
</evidence>
<evidence type="ECO:0000256" key="1">
    <source>
        <dbReference type="ARBA" id="ARBA00004429"/>
    </source>
</evidence>
<evidence type="ECO:0000313" key="20">
    <source>
        <dbReference type="Proteomes" id="UP000673821"/>
    </source>
</evidence>
<keyword evidence="5 19" id="KW-0808">Transferase</keyword>
<evidence type="ECO:0000313" key="19">
    <source>
        <dbReference type="EMBL" id="CAE6811295.1"/>
    </source>
</evidence>
<dbReference type="InterPro" id="IPR050445">
    <property type="entry name" value="Bact_polysacc_biosynth/exp"/>
</dbReference>
<keyword evidence="7" id="KW-0547">Nucleotide-binding</keyword>
<protein>
    <submittedName>
        <fullName evidence="19">Tyrosine-protein kinase ptk</fullName>
        <ecNumber evidence="19">2.7.10.-</ecNumber>
    </submittedName>
</protein>
<sequence length="736" mass="80028">MNFISENRAAQSMGSDEVNWAEHISVILESWRLITAVAMTIFILGVAYVYLARPVYRADAMIQVEDSANATKDALGDIASMFDNKQTAAAEIEIIRSRLVTAQTVQRLHLDVVAQPRYFPILGGVIARHSDTTGPAPAKLGMSQFAWGGESISVSQFDVPSDFYGDKFVLIAEEGGAFTLRDPDGEVLLHGVALKQQVAKFANGEVRITVEKLAARPGTQFIVQRFSTLDTVAKLQDSLLISEKTKLSGVIGVSLDGYDAQAAADVINTIAMAYVQQNIDRKSTEAQSTLKFLDQQLPDLRKQLDDAEERYNAFRNKHGTVDLTMESKLLLEQVVDSKAKLTELKQQRLEMAQRFTETHPAIAGINAQISALESQQSEFDARVANLPNTEQSALRLLRDVRVDTELYTNLLDSAQQLRIVKAGEVGNVRVVDFAVVPESPVKPKKILLIPVFGVVGLILGLAAAFIRKSLYGGVENAEEIEDSLGVPVYAVIPHSEAQLKLARAIERGRAGQHVLVTSTPEDVAVEGVRSLRTALKFNTVGARNNIIMVTGPRPEVGKSFLSVNLAAVLATAGERVLLIDADMRRGDVHTYFGISKLPGLSELLLGHTAEELLNRDVLPGLDVIVKGTLPQNPAELLANGRLDLALKLFASQYDVVIVDTPPVLAVTDATIVGKSAATTLLVVRHGRHPMHEIAASAKRLRTGGVSLKGILFTDVPSRKIGYGAYNSGYYAYESKH</sequence>
<dbReference type="Gene3D" id="3.40.50.300">
    <property type="entry name" value="P-loop containing nucleotide triphosphate hydrolases"/>
    <property type="match status" value="1"/>
</dbReference>
<organism evidence="19 20">
    <name type="scientific">Paraburkholderia nemoris</name>
    <dbReference type="NCBI Taxonomy" id="2793076"/>
    <lineage>
        <taxon>Bacteria</taxon>
        <taxon>Pseudomonadati</taxon>
        <taxon>Pseudomonadota</taxon>
        <taxon>Betaproteobacteria</taxon>
        <taxon>Burkholderiales</taxon>
        <taxon>Burkholderiaceae</taxon>
        <taxon>Paraburkholderia</taxon>
    </lineage>
</organism>
<reference evidence="19 20" key="1">
    <citation type="submission" date="2021-02" db="EMBL/GenBank/DDBJ databases">
        <authorList>
            <person name="Vanwijnsberghe S."/>
        </authorList>
    </citation>
    <scope>NUCLEOTIDE SEQUENCE [LARGE SCALE GENOMIC DNA]</scope>
    <source>
        <strain evidence="19 20">R-69776</strain>
    </source>
</reference>
<feature type="transmembrane region" description="Helical" evidence="15">
    <location>
        <begin position="446"/>
        <end position="466"/>
    </location>
</feature>
<dbReference type="Pfam" id="PF23607">
    <property type="entry name" value="WZC_N"/>
    <property type="match status" value="1"/>
</dbReference>
<accession>A0ABN7MPX1</accession>
<keyword evidence="20" id="KW-1185">Reference proteome</keyword>
<dbReference type="GO" id="GO:0016301">
    <property type="term" value="F:kinase activity"/>
    <property type="evidence" value="ECO:0007669"/>
    <property type="project" value="UniProtKB-KW"/>
</dbReference>
<evidence type="ECO:0000256" key="2">
    <source>
        <dbReference type="ARBA" id="ARBA00008883"/>
    </source>
</evidence>
<dbReference type="Pfam" id="PF13614">
    <property type="entry name" value="AAA_31"/>
    <property type="match status" value="1"/>
</dbReference>
<feature type="transmembrane region" description="Helical" evidence="15">
    <location>
        <begin position="30"/>
        <end position="51"/>
    </location>
</feature>
<evidence type="ECO:0000256" key="3">
    <source>
        <dbReference type="ARBA" id="ARBA00022475"/>
    </source>
</evidence>
<keyword evidence="4" id="KW-0997">Cell inner membrane</keyword>
<keyword evidence="8 19" id="KW-0418">Kinase</keyword>
<keyword evidence="12" id="KW-0829">Tyrosine-protein kinase</keyword>
<evidence type="ECO:0000256" key="4">
    <source>
        <dbReference type="ARBA" id="ARBA00022519"/>
    </source>
</evidence>
<dbReference type="Proteomes" id="UP000673821">
    <property type="component" value="Unassembled WGS sequence"/>
</dbReference>
<comment type="caution">
    <text evidence="19">The sequence shown here is derived from an EMBL/GenBank/DDBJ whole genome shotgun (WGS) entry which is preliminary data.</text>
</comment>
<dbReference type="InterPro" id="IPR025669">
    <property type="entry name" value="AAA_dom"/>
</dbReference>
<evidence type="ECO:0000256" key="12">
    <source>
        <dbReference type="ARBA" id="ARBA00023137"/>
    </source>
</evidence>
<dbReference type="InterPro" id="IPR027417">
    <property type="entry name" value="P-loop_NTPase"/>
</dbReference>
<keyword evidence="6 15" id="KW-0812">Transmembrane</keyword>
<dbReference type="NCBIfam" id="TIGR01007">
    <property type="entry name" value="eps_fam"/>
    <property type="match status" value="1"/>
</dbReference>
<feature type="coiled-coil region" evidence="14">
    <location>
        <begin position="290"/>
        <end position="317"/>
    </location>
</feature>
<comment type="similarity">
    <text evidence="2">Belongs to the etk/wzc family.</text>
</comment>
<dbReference type="PANTHER" id="PTHR32309">
    <property type="entry name" value="TYROSINE-PROTEIN KINASE"/>
    <property type="match status" value="1"/>
</dbReference>
<keyword evidence="10 15" id="KW-1133">Transmembrane helix</keyword>
<dbReference type="EC" id="2.7.10.-" evidence="19"/>
<evidence type="ECO:0000256" key="9">
    <source>
        <dbReference type="ARBA" id="ARBA00022840"/>
    </source>
</evidence>
<keyword evidence="11 15" id="KW-0472">Membrane</keyword>
<dbReference type="PANTHER" id="PTHR32309:SF32">
    <property type="entry name" value="TYROSINE-PROTEIN KINASE ETK-RELATED"/>
    <property type="match status" value="1"/>
</dbReference>
<evidence type="ECO:0000256" key="10">
    <source>
        <dbReference type="ARBA" id="ARBA00022989"/>
    </source>
</evidence>
<comment type="subcellular location">
    <subcellularLocation>
        <location evidence="1">Cell inner membrane</location>
        <topology evidence="1">Multi-pass membrane protein</topology>
    </subcellularLocation>
</comment>
<dbReference type="CDD" id="cd05387">
    <property type="entry name" value="BY-kinase"/>
    <property type="match status" value="1"/>
</dbReference>
<proteinExistence type="inferred from homology"/>
<evidence type="ECO:0000256" key="11">
    <source>
        <dbReference type="ARBA" id="ARBA00023136"/>
    </source>
</evidence>
<evidence type="ECO:0000256" key="15">
    <source>
        <dbReference type="SAM" id="Phobius"/>
    </source>
</evidence>
<feature type="domain" description="Polysaccharide chain length determinant N-terminal" evidence="16">
    <location>
        <begin position="24"/>
        <end position="107"/>
    </location>
</feature>
<dbReference type="RefSeq" id="WP_200659637.1">
    <property type="nucleotide sequence ID" value="NZ_CAJNBH010000019.1"/>
</dbReference>
<evidence type="ECO:0000256" key="14">
    <source>
        <dbReference type="SAM" id="Coils"/>
    </source>
</evidence>
<feature type="domain" description="Tyrosine-protein kinase G-rich" evidence="18">
    <location>
        <begin position="388"/>
        <end position="468"/>
    </location>
</feature>
<evidence type="ECO:0000256" key="5">
    <source>
        <dbReference type="ARBA" id="ARBA00022679"/>
    </source>
</evidence>
<evidence type="ECO:0000259" key="16">
    <source>
        <dbReference type="Pfam" id="PF02706"/>
    </source>
</evidence>